<organism evidence="1 2">
    <name type="scientific">Tulasnella calospora MUT 4182</name>
    <dbReference type="NCBI Taxonomy" id="1051891"/>
    <lineage>
        <taxon>Eukaryota</taxon>
        <taxon>Fungi</taxon>
        <taxon>Dikarya</taxon>
        <taxon>Basidiomycota</taxon>
        <taxon>Agaricomycotina</taxon>
        <taxon>Agaricomycetes</taxon>
        <taxon>Cantharellales</taxon>
        <taxon>Tulasnellaceae</taxon>
        <taxon>Tulasnella</taxon>
    </lineage>
</organism>
<proteinExistence type="predicted"/>
<protein>
    <submittedName>
        <fullName evidence="1">Uncharacterized protein</fullName>
    </submittedName>
</protein>
<name>A0A0C3L995_9AGAM</name>
<dbReference type="EMBL" id="KN823317">
    <property type="protein sequence ID" value="KIO18057.1"/>
    <property type="molecule type" value="Genomic_DNA"/>
</dbReference>
<dbReference type="HOGENOM" id="CLU_1876967_0_0_1"/>
<accession>A0A0C3L995</accession>
<reference evidence="1 2" key="1">
    <citation type="submission" date="2014-04" db="EMBL/GenBank/DDBJ databases">
        <authorList>
            <consortium name="DOE Joint Genome Institute"/>
            <person name="Kuo A."/>
            <person name="Girlanda M."/>
            <person name="Perotto S."/>
            <person name="Kohler A."/>
            <person name="Nagy L.G."/>
            <person name="Floudas D."/>
            <person name="Copeland A."/>
            <person name="Barry K.W."/>
            <person name="Cichocki N."/>
            <person name="Veneault-Fourrey C."/>
            <person name="LaButti K."/>
            <person name="Lindquist E.A."/>
            <person name="Lipzen A."/>
            <person name="Lundell T."/>
            <person name="Morin E."/>
            <person name="Murat C."/>
            <person name="Sun H."/>
            <person name="Tunlid A."/>
            <person name="Henrissat B."/>
            <person name="Grigoriev I.V."/>
            <person name="Hibbett D.S."/>
            <person name="Martin F."/>
            <person name="Nordberg H.P."/>
            <person name="Cantor M.N."/>
            <person name="Hua S.X."/>
        </authorList>
    </citation>
    <scope>NUCLEOTIDE SEQUENCE [LARGE SCALE GENOMIC DNA]</scope>
    <source>
        <strain evidence="1 2">MUT 4182</strain>
    </source>
</reference>
<sequence>MPRPETVRRKHAQKRDQVLFFTSKKLGPRPLDEILQVVPDSFRKKAKVLSGWVNDDNKQRYVVLFPDAKACQTVYDKKQVTDSHKWTSRKYQNFTLEAKKHSSDALSKLRREEDEMLQSVARIGSHSIEPSTIRCY</sequence>
<dbReference type="OrthoDB" id="3214287at2759"/>
<keyword evidence="2" id="KW-1185">Reference proteome</keyword>
<dbReference type="Proteomes" id="UP000054248">
    <property type="component" value="Unassembled WGS sequence"/>
</dbReference>
<gene>
    <name evidence="1" type="ORF">M407DRAFT_32268</name>
</gene>
<evidence type="ECO:0000313" key="2">
    <source>
        <dbReference type="Proteomes" id="UP000054248"/>
    </source>
</evidence>
<reference evidence="2" key="2">
    <citation type="submission" date="2015-01" db="EMBL/GenBank/DDBJ databases">
        <title>Evolutionary Origins and Diversification of the Mycorrhizal Mutualists.</title>
        <authorList>
            <consortium name="DOE Joint Genome Institute"/>
            <consortium name="Mycorrhizal Genomics Consortium"/>
            <person name="Kohler A."/>
            <person name="Kuo A."/>
            <person name="Nagy L.G."/>
            <person name="Floudas D."/>
            <person name="Copeland A."/>
            <person name="Barry K.W."/>
            <person name="Cichocki N."/>
            <person name="Veneault-Fourrey C."/>
            <person name="LaButti K."/>
            <person name="Lindquist E.A."/>
            <person name="Lipzen A."/>
            <person name="Lundell T."/>
            <person name="Morin E."/>
            <person name="Murat C."/>
            <person name="Riley R."/>
            <person name="Ohm R."/>
            <person name="Sun H."/>
            <person name="Tunlid A."/>
            <person name="Henrissat B."/>
            <person name="Grigoriev I.V."/>
            <person name="Hibbett D.S."/>
            <person name="Martin F."/>
        </authorList>
    </citation>
    <scope>NUCLEOTIDE SEQUENCE [LARGE SCALE GENOMIC DNA]</scope>
    <source>
        <strain evidence="2">MUT 4182</strain>
    </source>
</reference>
<dbReference type="AlphaFoldDB" id="A0A0C3L995"/>
<evidence type="ECO:0000313" key="1">
    <source>
        <dbReference type="EMBL" id="KIO18057.1"/>
    </source>
</evidence>